<dbReference type="SUPFAM" id="SSF46785">
    <property type="entry name" value="Winged helix' DNA-binding domain"/>
    <property type="match status" value="1"/>
</dbReference>
<organism evidence="4 5">
    <name type="scientific">Cavenderia fasciculata</name>
    <name type="common">Slime mold</name>
    <name type="synonym">Dictyostelium fasciculatum</name>
    <dbReference type="NCBI Taxonomy" id="261658"/>
    <lineage>
        <taxon>Eukaryota</taxon>
        <taxon>Amoebozoa</taxon>
        <taxon>Evosea</taxon>
        <taxon>Eumycetozoa</taxon>
        <taxon>Dictyostelia</taxon>
        <taxon>Acytosteliales</taxon>
        <taxon>Cavenderiaceae</taxon>
        <taxon>Cavenderia</taxon>
    </lineage>
</organism>
<dbReference type="InterPro" id="IPR036388">
    <property type="entry name" value="WH-like_DNA-bd_sf"/>
</dbReference>
<dbReference type="CDD" id="cd01089">
    <property type="entry name" value="PA2G4-like"/>
    <property type="match status" value="1"/>
</dbReference>
<evidence type="ECO:0000256" key="2">
    <source>
        <dbReference type="SAM" id="MobiDB-lite"/>
    </source>
</evidence>
<dbReference type="GeneID" id="14868957"/>
<protein>
    <submittedName>
        <fullName evidence="4">Proliferation associated protein</fullName>
    </submittedName>
</protein>
<dbReference type="SUPFAM" id="SSF55920">
    <property type="entry name" value="Creatinase/aminopeptidase"/>
    <property type="match status" value="1"/>
</dbReference>
<evidence type="ECO:0000256" key="1">
    <source>
        <dbReference type="ARBA" id="ARBA00007319"/>
    </source>
</evidence>
<dbReference type="NCBIfam" id="TIGR00495">
    <property type="entry name" value="crvDNA_42K"/>
    <property type="match status" value="1"/>
</dbReference>
<dbReference type="InterPro" id="IPR036390">
    <property type="entry name" value="WH_DNA-bd_sf"/>
</dbReference>
<dbReference type="RefSeq" id="XP_004355743.1">
    <property type="nucleotide sequence ID" value="XM_004355690.1"/>
</dbReference>
<evidence type="ECO:0000313" key="5">
    <source>
        <dbReference type="Proteomes" id="UP000007797"/>
    </source>
</evidence>
<accession>F4Q5K0</accession>
<dbReference type="EMBL" id="GL883021">
    <property type="protein sequence ID" value="EGG17259.1"/>
    <property type="molecule type" value="Genomic_DNA"/>
</dbReference>
<proteinExistence type="inferred from homology"/>
<dbReference type="InterPro" id="IPR004545">
    <property type="entry name" value="PA2G4"/>
</dbReference>
<reference evidence="5" key="1">
    <citation type="journal article" date="2011" name="Genome Res.">
        <title>Phylogeny-wide analysis of social amoeba genomes highlights ancient origins for complex intercellular communication.</title>
        <authorList>
            <person name="Heidel A.J."/>
            <person name="Lawal H.M."/>
            <person name="Felder M."/>
            <person name="Schilde C."/>
            <person name="Helps N.R."/>
            <person name="Tunggal B."/>
            <person name="Rivero F."/>
            <person name="John U."/>
            <person name="Schleicher M."/>
            <person name="Eichinger L."/>
            <person name="Platzer M."/>
            <person name="Noegel A.A."/>
            <person name="Schaap P."/>
            <person name="Gloeckner G."/>
        </authorList>
    </citation>
    <scope>NUCLEOTIDE SEQUENCE [LARGE SCALE GENOMIC DNA]</scope>
    <source>
        <strain evidence="5">SH3</strain>
    </source>
</reference>
<evidence type="ECO:0000259" key="3">
    <source>
        <dbReference type="Pfam" id="PF00557"/>
    </source>
</evidence>
<dbReference type="PANTHER" id="PTHR10804">
    <property type="entry name" value="PROTEASE FAMILY M24 METHIONYL AMINOPEPTIDASE, AMINOPEPTIDASE P"/>
    <property type="match status" value="1"/>
</dbReference>
<dbReference type="KEGG" id="dfa:DFA_08250"/>
<dbReference type="InterPro" id="IPR000994">
    <property type="entry name" value="Pept_M24"/>
</dbReference>
<dbReference type="OMA" id="SRMFYSE"/>
<dbReference type="Proteomes" id="UP000007797">
    <property type="component" value="Unassembled WGS sequence"/>
</dbReference>
<dbReference type="AlphaFoldDB" id="F4Q5K0"/>
<dbReference type="Gene3D" id="1.10.10.10">
    <property type="entry name" value="Winged helix-like DNA-binding domain superfamily/Winged helix DNA-binding domain"/>
    <property type="match status" value="1"/>
</dbReference>
<dbReference type="STRING" id="1054147.F4Q5K0"/>
<dbReference type="InterPro" id="IPR036005">
    <property type="entry name" value="Creatinase/aminopeptidase-like"/>
</dbReference>
<feature type="region of interest" description="Disordered" evidence="2">
    <location>
        <begin position="1"/>
        <end position="20"/>
    </location>
</feature>
<gene>
    <name evidence="4" type="primary">prlA</name>
    <name evidence="4" type="ORF">DFA_08250</name>
</gene>
<dbReference type="PANTHER" id="PTHR10804:SF11">
    <property type="entry name" value="PROLIFERATION-ASSOCIATED PROTEIN 2G4"/>
    <property type="match status" value="1"/>
</dbReference>
<evidence type="ECO:0000313" key="4">
    <source>
        <dbReference type="EMBL" id="EGG17259.1"/>
    </source>
</evidence>
<keyword evidence="5" id="KW-1185">Reference proteome</keyword>
<dbReference type="FunFam" id="1.10.10.10:FF:000029">
    <property type="entry name" value="Proliferation-associated 2G4, a"/>
    <property type="match status" value="1"/>
</dbReference>
<feature type="domain" description="Peptidase M24" evidence="3">
    <location>
        <begin position="36"/>
        <end position="238"/>
    </location>
</feature>
<name>F4Q5K0_CACFS</name>
<dbReference type="Pfam" id="PF00557">
    <property type="entry name" value="Peptidase_M24"/>
    <property type="match status" value="1"/>
</dbReference>
<sequence>MSHKSRQIQQHHNDSDQEHEIEDLSDDSVINFYMTSSQVCNQAIKEVIALCQEGKSIIDICVAGDAFIESACAKLFTKRKNLEKGIAFPTCVSINDCVGHFSPLRSEAPTLLKKGDIVKVDLGVQFDGYVAMGAHTIIVGGGDAGQPLTGRTADAICAAHFAMEAAIRLVKEGNKSSDVTKAITKIADAYHVTPVAGILSHDLKRWSLDGEKIIFSKAPTGHQRADEHQFETNEVYCIDIVMSTGDGKSKDKGSRTTVFKRDTNQNYQLKMKASKDLLHDINLRYPALPFTLRAFTDETKTRLGLGELTSHGLVNSFPVLYEAAGNAVVQFKATILLLPSGNVKITCNDLPLPFVSSTYSVDEESKAILALPLKNEKKKSSDKMDTN</sequence>
<comment type="similarity">
    <text evidence="1">Belongs to the peptidase M24 family.</text>
</comment>
<dbReference type="Gene3D" id="3.90.230.10">
    <property type="entry name" value="Creatinase/methionine aminopeptidase superfamily"/>
    <property type="match status" value="1"/>
</dbReference>
<dbReference type="OrthoDB" id="5876363at2759"/>
<dbReference type="InterPro" id="IPR047113">
    <property type="entry name" value="PA2G4/ARX1"/>
</dbReference>